<dbReference type="Proteomes" id="UP000012174">
    <property type="component" value="Unassembled WGS sequence"/>
</dbReference>
<evidence type="ECO:0000256" key="4">
    <source>
        <dbReference type="ARBA" id="ARBA00022989"/>
    </source>
</evidence>
<evidence type="ECO:0000256" key="6">
    <source>
        <dbReference type="SAM" id="Phobius"/>
    </source>
</evidence>
<dbReference type="GO" id="GO:0016020">
    <property type="term" value="C:membrane"/>
    <property type="evidence" value="ECO:0007669"/>
    <property type="project" value="UniProtKB-SubCell"/>
</dbReference>
<dbReference type="SUPFAM" id="SSF103473">
    <property type="entry name" value="MFS general substrate transporter"/>
    <property type="match status" value="1"/>
</dbReference>
<dbReference type="Pfam" id="PF07690">
    <property type="entry name" value="MFS_1"/>
    <property type="match status" value="1"/>
</dbReference>
<keyword evidence="3 6" id="KW-0812">Transmembrane</keyword>
<evidence type="ECO:0000313" key="7">
    <source>
        <dbReference type="EMBL" id="EMR62707.1"/>
    </source>
</evidence>
<feature type="transmembrane region" description="Helical" evidence="6">
    <location>
        <begin position="257"/>
        <end position="279"/>
    </location>
</feature>
<organism evidence="7 8">
    <name type="scientific">Eutypa lata (strain UCR-EL1)</name>
    <name type="common">Grapevine dieback disease fungus</name>
    <name type="synonym">Eutypa armeniacae</name>
    <dbReference type="NCBI Taxonomy" id="1287681"/>
    <lineage>
        <taxon>Eukaryota</taxon>
        <taxon>Fungi</taxon>
        <taxon>Dikarya</taxon>
        <taxon>Ascomycota</taxon>
        <taxon>Pezizomycotina</taxon>
        <taxon>Sordariomycetes</taxon>
        <taxon>Xylariomycetidae</taxon>
        <taxon>Xylariales</taxon>
        <taxon>Diatrypaceae</taxon>
        <taxon>Eutypa</taxon>
    </lineage>
</organism>
<keyword evidence="4 6" id="KW-1133">Transmembrane helix</keyword>
<dbReference type="OrthoDB" id="3639251at2759"/>
<feature type="transmembrane region" description="Helical" evidence="6">
    <location>
        <begin position="154"/>
        <end position="175"/>
    </location>
</feature>
<dbReference type="HOGENOM" id="CLU_001265_4_2_1"/>
<sequence>MATDVTTKDQADLAADSVFSDTERQRVPLSRWGKTGEVIWDGRRSKEEKQSWATFGYFVRLLDSSNITNAYISGMKEDLNFQGNEYNLLQTVFTCGYLVGQIPSQFILTKVRPSLYLPTAELLWTIVTFCFAAVENVRTVFALRFVLELSKRIAIFYSASYAASMFSGYLQAAIYSGMNGTAGLAGWRWLFIFCGIISIQWGPLWGFFAVPDNPYVTKARWMREGEQAKHIARMNAIDRQKPDPLTWAKVRKTFTGWPLYVFVFTLICHCIVTQPLNYFSVWLKSLNRFTVYQINLFPTSAQAVALVTTLVYAWVSDGFNKRWQIMVIPAAWVIEILHKDMEERAIVIGVAQSFGQAFIAWVPDVGKYAPGFHMGFSVMCGISALKFFSIFIIRFFAKREEMRDRAEEGIQVSETQPGANFKPGEV</sequence>
<dbReference type="eggNOG" id="KOG2533">
    <property type="taxonomic scope" value="Eukaryota"/>
</dbReference>
<reference evidence="8" key="1">
    <citation type="journal article" date="2013" name="Genome Announc.">
        <title>Draft genome sequence of the grapevine dieback fungus Eutypa lata UCR-EL1.</title>
        <authorList>
            <person name="Blanco-Ulate B."/>
            <person name="Rolshausen P.E."/>
            <person name="Cantu D."/>
        </authorList>
    </citation>
    <scope>NUCLEOTIDE SEQUENCE [LARGE SCALE GENOMIC DNA]</scope>
    <source>
        <strain evidence="8">UCR-EL1</strain>
    </source>
</reference>
<dbReference type="KEGG" id="ela:UCREL1_10357"/>
<feature type="transmembrane region" description="Helical" evidence="6">
    <location>
        <begin position="345"/>
        <end position="362"/>
    </location>
</feature>
<accession>M7SEX8</accession>
<keyword evidence="2" id="KW-0813">Transport</keyword>
<feature type="transmembrane region" description="Helical" evidence="6">
    <location>
        <begin position="187"/>
        <end position="208"/>
    </location>
</feature>
<dbReference type="OMA" id="WATFGYF"/>
<evidence type="ECO:0000256" key="5">
    <source>
        <dbReference type="ARBA" id="ARBA00023136"/>
    </source>
</evidence>
<comment type="subcellular location">
    <subcellularLocation>
        <location evidence="1">Membrane</location>
        <topology evidence="1">Multi-pass membrane protein</topology>
    </subcellularLocation>
</comment>
<dbReference type="AlphaFoldDB" id="M7SEX8"/>
<dbReference type="InterPro" id="IPR036259">
    <property type="entry name" value="MFS_trans_sf"/>
</dbReference>
<keyword evidence="8" id="KW-1185">Reference proteome</keyword>
<keyword evidence="5 6" id="KW-0472">Membrane</keyword>
<feature type="transmembrane region" description="Helical" evidence="6">
    <location>
        <begin position="115"/>
        <end position="134"/>
    </location>
</feature>
<dbReference type="EMBL" id="KB707404">
    <property type="protein sequence ID" value="EMR62707.1"/>
    <property type="molecule type" value="Genomic_DNA"/>
</dbReference>
<evidence type="ECO:0000256" key="2">
    <source>
        <dbReference type="ARBA" id="ARBA00022448"/>
    </source>
</evidence>
<feature type="transmembrane region" description="Helical" evidence="6">
    <location>
        <begin position="291"/>
        <end position="315"/>
    </location>
</feature>
<protein>
    <submittedName>
        <fullName evidence="7">Putative major facilitator superfamily transporter protein</fullName>
    </submittedName>
</protein>
<dbReference type="GO" id="GO:0022857">
    <property type="term" value="F:transmembrane transporter activity"/>
    <property type="evidence" value="ECO:0007669"/>
    <property type="project" value="InterPro"/>
</dbReference>
<name>M7SEX8_EUTLA</name>
<dbReference type="PANTHER" id="PTHR43791:SF39">
    <property type="entry name" value="TRANSPORTER LIZ1_SEO1, PUTATIVE (AFU_ORTHOLOGUE AFUA_3G00980)-RELATED"/>
    <property type="match status" value="1"/>
</dbReference>
<gene>
    <name evidence="7" type="ORF">UCREL1_10357</name>
</gene>
<proteinExistence type="predicted"/>
<evidence type="ECO:0000256" key="1">
    <source>
        <dbReference type="ARBA" id="ARBA00004141"/>
    </source>
</evidence>
<evidence type="ECO:0000256" key="3">
    <source>
        <dbReference type="ARBA" id="ARBA00022692"/>
    </source>
</evidence>
<feature type="transmembrane region" description="Helical" evidence="6">
    <location>
        <begin position="374"/>
        <end position="397"/>
    </location>
</feature>
<dbReference type="InterPro" id="IPR011701">
    <property type="entry name" value="MFS"/>
</dbReference>
<dbReference type="Gene3D" id="1.20.1250.20">
    <property type="entry name" value="MFS general substrate transporter like domains"/>
    <property type="match status" value="1"/>
</dbReference>
<dbReference type="PANTHER" id="PTHR43791">
    <property type="entry name" value="PERMEASE-RELATED"/>
    <property type="match status" value="1"/>
</dbReference>
<evidence type="ECO:0000313" key="8">
    <source>
        <dbReference type="Proteomes" id="UP000012174"/>
    </source>
</evidence>